<gene>
    <name evidence="3" type="ORF">D4T97_010960</name>
</gene>
<evidence type="ECO:0000313" key="4">
    <source>
        <dbReference type="Proteomes" id="UP000287156"/>
    </source>
</evidence>
<dbReference type="Gene3D" id="3.30.360.10">
    <property type="entry name" value="Dihydrodipicolinate Reductase, domain 2"/>
    <property type="match status" value="1"/>
</dbReference>
<dbReference type="InterPro" id="IPR055170">
    <property type="entry name" value="GFO_IDH_MocA-like_dom"/>
</dbReference>
<proteinExistence type="predicted"/>
<organism evidence="3 4">
    <name type="scientific">Siminovitchia acidinfaciens</name>
    <dbReference type="NCBI Taxonomy" id="2321395"/>
    <lineage>
        <taxon>Bacteria</taxon>
        <taxon>Bacillati</taxon>
        <taxon>Bacillota</taxon>
        <taxon>Bacilli</taxon>
        <taxon>Bacillales</taxon>
        <taxon>Bacillaceae</taxon>
        <taxon>Siminovitchia</taxon>
    </lineage>
</organism>
<dbReference type="SUPFAM" id="SSF55347">
    <property type="entry name" value="Glyceraldehyde-3-phosphate dehydrogenase-like, C-terminal domain"/>
    <property type="match status" value="1"/>
</dbReference>
<dbReference type="OrthoDB" id="9815825at2"/>
<dbReference type="Proteomes" id="UP000287156">
    <property type="component" value="Unassembled WGS sequence"/>
</dbReference>
<protein>
    <submittedName>
        <fullName evidence="3">Gfo/Idh/MocA family oxidoreductase</fullName>
    </submittedName>
</protein>
<dbReference type="PANTHER" id="PTHR43249:SF1">
    <property type="entry name" value="D-GLUCOSIDE 3-DEHYDROGENASE"/>
    <property type="match status" value="1"/>
</dbReference>
<dbReference type="InterPro" id="IPR000683">
    <property type="entry name" value="Gfo/Idh/MocA-like_OxRdtase_N"/>
</dbReference>
<evidence type="ECO:0000259" key="1">
    <source>
        <dbReference type="Pfam" id="PF01408"/>
    </source>
</evidence>
<dbReference type="EMBL" id="QYTV02000004">
    <property type="protein sequence ID" value="RST74191.1"/>
    <property type="molecule type" value="Genomic_DNA"/>
</dbReference>
<dbReference type="Gene3D" id="3.40.50.720">
    <property type="entry name" value="NAD(P)-binding Rossmann-like Domain"/>
    <property type="match status" value="1"/>
</dbReference>
<feature type="domain" description="Gfo/Idh/MocA-like oxidoreductase N-terminal" evidence="1">
    <location>
        <begin position="2"/>
        <end position="119"/>
    </location>
</feature>
<comment type="caution">
    <text evidence="3">The sequence shown here is derived from an EMBL/GenBank/DDBJ whole genome shotgun (WGS) entry which is preliminary data.</text>
</comment>
<reference evidence="3" key="1">
    <citation type="submission" date="2018-12" db="EMBL/GenBank/DDBJ databases">
        <authorList>
            <person name="Sun L."/>
            <person name="Chen Z."/>
        </authorList>
    </citation>
    <scope>NUCLEOTIDE SEQUENCE [LARGE SCALE GENOMIC DNA]</scope>
    <source>
        <strain evidence="3">3-2-2</strain>
    </source>
</reference>
<dbReference type="RefSeq" id="WP_126050989.1">
    <property type="nucleotide sequence ID" value="NZ_QYTV02000004.1"/>
</dbReference>
<evidence type="ECO:0000259" key="2">
    <source>
        <dbReference type="Pfam" id="PF22725"/>
    </source>
</evidence>
<keyword evidence="4" id="KW-1185">Reference proteome</keyword>
<feature type="domain" description="GFO/IDH/MocA-like oxidoreductase" evidence="2">
    <location>
        <begin position="128"/>
        <end position="251"/>
    </location>
</feature>
<dbReference type="PANTHER" id="PTHR43249">
    <property type="entry name" value="UDP-N-ACETYL-2-AMINO-2-DEOXY-D-GLUCURONATE OXIDASE"/>
    <property type="match status" value="1"/>
</dbReference>
<dbReference type="AlphaFoldDB" id="A0A429XZE8"/>
<name>A0A429XZE8_9BACI</name>
<dbReference type="GO" id="GO:0000166">
    <property type="term" value="F:nucleotide binding"/>
    <property type="evidence" value="ECO:0007669"/>
    <property type="project" value="InterPro"/>
</dbReference>
<dbReference type="InterPro" id="IPR052515">
    <property type="entry name" value="Gfo/Idh/MocA_Oxidoreductase"/>
</dbReference>
<dbReference type="Pfam" id="PF22725">
    <property type="entry name" value="GFO_IDH_MocA_C3"/>
    <property type="match status" value="1"/>
</dbReference>
<sequence length="356" mass="39793">MMNFAIVGCGFIAKKHAAAIENINDAKLVAVCDPFQAAMKPYSEEYGAKEYKELDEMLKKEPFDIVCICTPSGLHASIAEQAAASGKHIILEKPIAMKMDEANRIIRAAEENNVKLAVVHPNRFRPVVRELRSILDSGVLGTISHANCIVNWNRNQEYYDQAPWRGTKEHDGGVLMNQAIHNLDLLLWFMGQPEEVYSMEATRLRDIEAEDVSTGIIRFESGALATVQASTTVYPSNFEESITIFGENGTVKIGGKNALYFEHLEIEGFAEDKISTIKNKINADPWGTPGHEWIISDMVQAVINDRQPAITGRDGRNALQLVLAFYESATINKPIHIHKGEFVWEHFYNQQASLMS</sequence>
<evidence type="ECO:0000313" key="3">
    <source>
        <dbReference type="EMBL" id="RST74191.1"/>
    </source>
</evidence>
<accession>A0A429XZE8</accession>
<dbReference type="InterPro" id="IPR036291">
    <property type="entry name" value="NAD(P)-bd_dom_sf"/>
</dbReference>
<dbReference type="SUPFAM" id="SSF51735">
    <property type="entry name" value="NAD(P)-binding Rossmann-fold domains"/>
    <property type="match status" value="1"/>
</dbReference>
<dbReference type="Pfam" id="PF01408">
    <property type="entry name" value="GFO_IDH_MocA"/>
    <property type="match status" value="1"/>
</dbReference>